<evidence type="ECO:0000256" key="1">
    <source>
        <dbReference type="SAM" id="MobiDB-lite"/>
    </source>
</evidence>
<gene>
    <name evidence="2" type="ORF">KC01_LOCUS31211</name>
</gene>
<keyword evidence="3" id="KW-1185">Reference proteome</keyword>
<reference evidence="2 3" key="1">
    <citation type="submission" date="2024-04" db="EMBL/GenBank/DDBJ databases">
        <authorList>
            <person name="Waldvogel A.-M."/>
            <person name="Schoenle A."/>
        </authorList>
    </citation>
    <scope>NUCLEOTIDE SEQUENCE [LARGE SCALE GENOMIC DNA]</scope>
</reference>
<accession>A0AAV2LQV2</accession>
<organism evidence="2 3">
    <name type="scientific">Knipowitschia caucasica</name>
    <name type="common">Caucasian dwarf goby</name>
    <name type="synonym">Pomatoschistus caucasicus</name>
    <dbReference type="NCBI Taxonomy" id="637954"/>
    <lineage>
        <taxon>Eukaryota</taxon>
        <taxon>Metazoa</taxon>
        <taxon>Chordata</taxon>
        <taxon>Craniata</taxon>
        <taxon>Vertebrata</taxon>
        <taxon>Euteleostomi</taxon>
        <taxon>Actinopterygii</taxon>
        <taxon>Neopterygii</taxon>
        <taxon>Teleostei</taxon>
        <taxon>Neoteleostei</taxon>
        <taxon>Acanthomorphata</taxon>
        <taxon>Gobiaria</taxon>
        <taxon>Gobiiformes</taxon>
        <taxon>Gobioidei</taxon>
        <taxon>Gobiidae</taxon>
        <taxon>Gobiinae</taxon>
        <taxon>Knipowitschia</taxon>
    </lineage>
</organism>
<name>A0AAV2LQV2_KNICA</name>
<feature type="region of interest" description="Disordered" evidence="1">
    <location>
        <begin position="81"/>
        <end position="102"/>
    </location>
</feature>
<evidence type="ECO:0000313" key="3">
    <source>
        <dbReference type="Proteomes" id="UP001497482"/>
    </source>
</evidence>
<dbReference type="AlphaFoldDB" id="A0AAV2LQV2"/>
<sequence length="130" mass="14444">MFGQEPRLPVDFLLGQAPEPWGGTTHEWSPASELSEEDDLFLLNQDPLQPQEGFKRSIVRTLVLSLIGAANKALGLKVRHRDGERRVSVARGDEEQRSPTPPYAVRAAANDNRLHTKAQTVKKAHSCCSF</sequence>
<evidence type="ECO:0000313" key="2">
    <source>
        <dbReference type="EMBL" id="CAL1603535.1"/>
    </source>
</evidence>
<dbReference type="EMBL" id="OZ035826">
    <property type="protein sequence ID" value="CAL1603535.1"/>
    <property type="molecule type" value="Genomic_DNA"/>
</dbReference>
<protein>
    <submittedName>
        <fullName evidence="2">Uncharacterized protein</fullName>
    </submittedName>
</protein>
<proteinExistence type="predicted"/>
<feature type="compositionally biased region" description="Basic and acidic residues" evidence="1">
    <location>
        <begin position="81"/>
        <end position="97"/>
    </location>
</feature>
<dbReference type="Proteomes" id="UP001497482">
    <property type="component" value="Chromosome 4"/>
</dbReference>